<dbReference type="AlphaFoldDB" id="A0A084FW10"/>
<sequence length="125" mass="12955">MRGDNEGLGGVGGSMDGHAGDNVVEQFLIPQADNTNPPLRSEQKHEHSAGPAARDETGDAYHGGYTNGTAAMPILDNANGGNQSAEGPAGLDGSLKSADQDISPAWPCDMSDNNTVVRQDPVIRE</sequence>
<protein>
    <submittedName>
        <fullName evidence="2">Uncharacterized protein</fullName>
    </submittedName>
</protein>
<reference evidence="2 3" key="1">
    <citation type="journal article" date="2014" name="Genome Announc.">
        <title>Draft genome sequence of the pathogenic fungus Scedosporium apiospermum.</title>
        <authorList>
            <person name="Vandeputte P."/>
            <person name="Ghamrawi S."/>
            <person name="Rechenmann M."/>
            <person name="Iltis A."/>
            <person name="Giraud S."/>
            <person name="Fleury M."/>
            <person name="Thornton C."/>
            <person name="Delhaes L."/>
            <person name="Meyer W."/>
            <person name="Papon N."/>
            <person name="Bouchara J.P."/>
        </authorList>
    </citation>
    <scope>NUCLEOTIDE SEQUENCE [LARGE SCALE GENOMIC DNA]</scope>
    <source>
        <strain evidence="2 3">IHEM 14462</strain>
    </source>
</reference>
<evidence type="ECO:0000313" key="2">
    <source>
        <dbReference type="EMBL" id="KEZ39272.1"/>
    </source>
</evidence>
<dbReference type="HOGENOM" id="CLU_1993907_0_0_1"/>
<gene>
    <name evidence="2" type="ORF">SAPIO_CDS9946</name>
</gene>
<dbReference type="EMBL" id="JOWA01000154">
    <property type="protein sequence ID" value="KEZ39272.1"/>
    <property type="molecule type" value="Genomic_DNA"/>
</dbReference>
<keyword evidence="3" id="KW-1185">Reference proteome</keyword>
<feature type="compositionally biased region" description="Gly residues" evidence="1">
    <location>
        <begin position="1"/>
        <end position="15"/>
    </location>
</feature>
<proteinExistence type="predicted"/>
<dbReference type="VEuPathDB" id="FungiDB:SAPIO_CDS9946"/>
<dbReference type="RefSeq" id="XP_016639071.1">
    <property type="nucleotide sequence ID" value="XM_016791227.1"/>
</dbReference>
<dbReference type="GeneID" id="27729018"/>
<feature type="compositionally biased region" description="Basic and acidic residues" evidence="1">
    <location>
        <begin position="41"/>
        <end position="59"/>
    </location>
</feature>
<dbReference type="KEGG" id="sapo:SAPIO_CDS9946"/>
<comment type="caution">
    <text evidence="2">The sequence shown here is derived from an EMBL/GenBank/DDBJ whole genome shotgun (WGS) entry which is preliminary data.</text>
</comment>
<evidence type="ECO:0000313" key="3">
    <source>
        <dbReference type="Proteomes" id="UP000028545"/>
    </source>
</evidence>
<dbReference type="Proteomes" id="UP000028545">
    <property type="component" value="Unassembled WGS sequence"/>
</dbReference>
<name>A0A084FW10_PSEDA</name>
<organism evidence="2 3">
    <name type="scientific">Pseudallescheria apiosperma</name>
    <name type="common">Scedosporium apiospermum</name>
    <dbReference type="NCBI Taxonomy" id="563466"/>
    <lineage>
        <taxon>Eukaryota</taxon>
        <taxon>Fungi</taxon>
        <taxon>Dikarya</taxon>
        <taxon>Ascomycota</taxon>
        <taxon>Pezizomycotina</taxon>
        <taxon>Sordariomycetes</taxon>
        <taxon>Hypocreomycetidae</taxon>
        <taxon>Microascales</taxon>
        <taxon>Microascaceae</taxon>
        <taxon>Scedosporium</taxon>
    </lineage>
</organism>
<accession>A0A084FW10</accession>
<evidence type="ECO:0000256" key="1">
    <source>
        <dbReference type="SAM" id="MobiDB-lite"/>
    </source>
</evidence>
<feature type="region of interest" description="Disordered" evidence="1">
    <location>
        <begin position="1"/>
        <end position="125"/>
    </location>
</feature>